<comment type="caution">
    <text evidence="5">The sequence shown here is derived from an EMBL/GenBank/DDBJ whole genome shotgun (WGS) entry which is preliminary data.</text>
</comment>
<evidence type="ECO:0000313" key="6">
    <source>
        <dbReference type="Proteomes" id="UP000035860"/>
    </source>
</evidence>
<dbReference type="GO" id="GO:0004553">
    <property type="term" value="F:hydrolase activity, hydrolyzing O-glycosyl compounds"/>
    <property type="evidence" value="ECO:0007669"/>
    <property type="project" value="InterPro"/>
</dbReference>
<dbReference type="Proteomes" id="UP000035860">
    <property type="component" value="Unassembled WGS sequence"/>
</dbReference>
<dbReference type="Pfam" id="PF01464">
    <property type="entry name" value="SLT"/>
    <property type="match status" value="1"/>
</dbReference>
<dbReference type="PANTHER" id="PTHR37423">
    <property type="entry name" value="SOLUBLE LYTIC MUREIN TRANSGLYCOSYLASE-RELATED"/>
    <property type="match status" value="1"/>
</dbReference>
<evidence type="ECO:0000256" key="2">
    <source>
        <dbReference type="ARBA" id="ARBA00022729"/>
    </source>
</evidence>
<evidence type="ECO:0000256" key="1">
    <source>
        <dbReference type="ARBA" id="ARBA00007734"/>
    </source>
</evidence>
<gene>
    <name evidence="5" type="ORF">MBO_05074</name>
</gene>
<sequence length="674" mass="75315">MPKFSKNGQKLGLLSALCGAILMQVACAQGNAGDGSIYQFIDAERQKSSPNAMRQYEQSMQGSLFAAYPEYWRLNYNLSAQDPQTVNNFVTKHPGQVMSEKLVADYAEVKARESDYASVRAVAANVENADASEACAIALGFNQSSESYRALEQKPNVWLNTNIKQSLCDKLAHEMAANPRITRTDQHEQLIRMMRIDRRQLSSRRAPLDKVSEILDLSSRLGLPISFETLRGVANNPNGFFGQFSSQGYSDVNQYLYIYAISQLAHRSYNEAIMQLSYDISQDNNRSTKLLSDMARRYAYRSIAVKRMNMNTDDGFSMDAVTWFRNSMGEPFNLEEAEDYAQAAIYFGQWQDVVSAITQMSAIHQGERIWQYWLARGYEQTGKQNDARKIYQSLATGVDYYGLLAKDRLGQQLSLSEIGGNALPNISAQDSARVMRDPHFARAFVMMSNNVSPEHSGREWNWAVKKARDANDNTLALAAAKRAHDLGLYHRSIYAIDNMPNLRAAALSHPMPYQNSVMSYSRNVGIDPAWAYGIMRQESRFQPTARSGVGAGGLMQIMPSTANQIARSMGEPSGNMNRPETNIRYGTWYLNDLANKSGGQITVATAGYNAGLGAARKWLPSHGAISADQYVEAIPYFETRDYVKHVMENATIYSTLLGNPIPISQRMGTVSPRY</sequence>
<dbReference type="GO" id="GO:0000270">
    <property type="term" value="P:peptidoglycan metabolic process"/>
    <property type="evidence" value="ECO:0007669"/>
    <property type="project" value="InterPro"/>
</dbReference>
<name>A0A066ULX3_9GAMM</name>
<dbReference type="eggNOG" id="COG0741">
    <property type="taxonomic scope" value="Bacteria"/>
</dbReference>
<dbReference type="InterPro" id="IPR008939">
    <property type="entry name" value="Lytic_TGlycosylase_superhlx_U"/>
</dbReference>
<dbReference type="SUPFAM" id="SSF53955">
    <property type="entry name" value="Lysozyme-like"/>
    <property type="match status" value="1"/>
</dbReference>
<dbReference type="EMBL" id="AOMT01000022">
    <property type="protein sequence ID" value="KDN25154.1"/>
    <property type="molecule type" value="Genomic_DNA"/>
</dbReference>
<dbReference type="InterPro" id="IPR023346">
    <property type="entry name" value="Lysozyme-like_dom_sf"/>
</dbReference>
<protein>
    <submittedName>
        <fullName evidence="5">Lytic transglycosylase</fullName>
    </submittedName>
</protein>
<dbReference type="InterPro" id="IPR008258">
    <property type="entry name" value="Transglycosylase_SLT_dom_1"/>
</dbReference>
<dbReference type="RefSeq" id="WP_036364580.1">
    <property type="nucleotide sequence ID" value="NZ_AOMT01000022.1"/>
</dbReference>
<feature type="domain" description="Transglycosylase SLT" evidence="4">
    <location>
        <begin position="521"/>
        <end position="624"/>
    </location>
</feature>
<evidence type="ECO:0000313" key="5">
    <source>
        <dbReference type="EMBL" id="KDN25154.1"/>
    </source>
</evidence>
<dbReference type="AlphaFoldDB" id="A0A066ULX3"/>
<evidence type="ECO:0000256" key="3">
    <source>
        <dbReference type="SAM" id="SignalP"/>
    </source>
</evidence>
<organism evidence="5 6">
    <name type="scientific">Moraxella bovoculi 237</name>
    <dbReference type="NCBI Taxonomy" id="743974"/>
    <lineage>
        <taxon>Bacteria</taxon>
        <taxon>Pseudomonadati</taxon>
        <taxon>Pseudomonadota</taxon>
        <taxon>Gammaproteobacteria</taxon>
        <taxon>Moraxellales</taxon>
        <taxon>Moraxellaceae</taxon>
        <taxon>Moraxella</taxon>
    </lineage>
</organism>
<dbReference type="InterPro" id="IPR000189">
    <property type="entry name" value="Transglyc_AS"/>
</dbReference>
<feature type="signal peptide" evidence="3">
    <location>
        <begin position="1"/>
        <end position="28"/>
    </location>
</feature>
<dbReference type="SUPFAM" id="SSF48435">
    <property type="entry name" value="Bacterial muramidases"/>
    <property type="match status" value="1"/>
</dbReference>
<evidence type="ECO:0000259" key="4">
    <source>
        <dbReference type="Pfam" id="PF01464"/>
    </source>
</evidence>
<keyword evidence="6" id="KW-1185">Reference proteome</keyword>
<dbReference type="GO" id="GO:0016020">
    <property type="term" value="C:membrane"/>
    <property type="evidence" value="ECO:0007669"/>
    <property type="project" value="InterPro"/>
</dbReference>
<dbReference type="Gene3D" id="1.10.530.10">
    <property type="match status" value="1"/>
</dbReference>
<feature type="chain" id="PRO_5001627349" evidence="3">
    <location>
        <begin position="29"/>
        <end position="674"/>
    </location>
</feature>
<dbReference type="Gene3D" id="1.25.20.10">
    <property type="entry name" value="Bacterial muramidases"/>
    <property type="match status" value="1"/>
</dbReference>
<dbReference type="PANTHER" id="PTHR37423:SF5">
    <property type="entry name" value="SOLUBLE LYTIC MUREIN TRANSGLYCOSYLASE"/>
    <property type="match status" value="1"/>
</dbReference>
<keyword evidence="2 3" id="KW-0732">Signal</keyword>
<dbReference type="PROSITE" id="PS00922">
    <property type="entry name" value="TRANSGLYCOSYLASE"/>
    <property type="match status" value="1"/>
</dbReference>
<proteinExistence type="inferred from homology"/>
<dbReference type="GO" id="GO:0008933">
    <property type="term" value="F:peptidoglycan lytic transglycosylase activity"/>
    <property type="evidence" value="ECO:0007669"/>
    <property type="project" value="InterPro"/>
</dbReference>
<reference evidence="5 6" key="1">
    <citation type="journal article" date="2014" name="Genome Announc.">
        <title>Draft Genome Sequence of Moraxella bovoculi Strain 237T (ATCC BAA-1259T) Isolated from a Calf with Infectious Bovine Keratoconjunctivitis.</title>
        <authorList>
            <person name="Calcutt M.J."/>
            <person name="Foecking M.F."/>
            <person name="Martin N.T."/>
            <person name="Mhlanga-Mutangadura T."/>
            <person name="Reilly T.J."/>
        </authorList>
    </citation>
    <scope>NUCLEOTIDE SEQUENCE [LARGE SCALE GENOMIC DNA]</scope>
    <source>
        <strain evidence="5 6">237</strain>
    </source>
</reference>
<comment type="similarity">
    <text evidence="1">Belongs to the transglycosylase Slt family.</text>
</comment>
<dbReference type="CDD" id="cd13401">
    <property type="entry name" value="Slt70-like"/>
    <property type="match status" value="1"/>
</dbReference>
<dbReference type="GO" id="GO:0042597">
    <property type="term" value="C:periplasmic space"/>
    <property type="evidence" value="ECO:0007669"/>
    <property type="project" value="InterPro"/>
</dbReference>
<dbReference type="OrthoDB" id="92254at2"/>
<accession>A0A066ULX3</accession>